<reference evidence="2 3" key="1">
    <citation type="journal article" date="2007" name="PLoS ONE">
        <title>Analysis of the neurotoxin complex genes in Clostridium botulinum A1-A4 and B1 strains: BoNT/A3, /Ba4 and /B1 clusters are located within plasmids.</title>
        <authorList>
            <person name="Smith T.J."/>
            <person name="Hill K.K."/>
            <person name="Foley B.T."/>
            <person name="Detter J.C."/>
            <person name="Munk A.C."/>
            <person name="Bruce D.C."/>
            <person name="Doggett N.A."/>
            <person name="Smith L.A."/>
            <person name="Marks J.D."/>
            <person name="Xie G."/>
            <person name="Brettin T.S."/>
        </authorList>
    </citation>
    <scope>NUCLEOTIDE SEQUENCE [LARGE SCALE GENOMIC DNA]</scope>
    <source>
        <strain evidence="3">657 / Type Ba4</strain>
    </source>
</reference>
<proteinExistence type="predicted"/>
<dbReference type="Proteomes" id="UP000002333">
    <property type="component" value="Chromosome"/>
</dbReference>
<dbReference type="InterPro" id="IPR029063">
    <property type="entry name" value="SAM-dependent_MTases_sf"/>
</dbReference>
<dbReference type="KEGG" id="cbi:CLJ_B2596"/>
<evidence type="ECO:0000259" key="1">
    <source>
        <dbReference type="Pfam" id="PF08241"/>
    </source>
</evidence>
<reference evidence="3" key="2">
    <citation type="submission" date="2008-05" db="EMBL/GenBank/DDBJ databases">
        <title>Genome sequence of Clostridium botulinum Ba4 strain 657.</title>
        <authorList>
            <person name="Shrivastava S."/>
            <person name="Brown J.L."/>
            <person name="Bruce D."/>
            <person name="Detter C."/>
            <person name="Munk C."/>
            <person name="Smith L.A."/>
            <person name="Smith T.J."/>
            <person name="Sutton G."/>
            <person name="Brettin T.S."/>
        </authorList>
    </citation>
    <scope>NUCLEOTIDE SEQUENCE [LARGE SCALE GENOMIC DNA]</scope>
    <source>
        <strain evidence="3">657 / Type Ba4</strain>
    </source>
</reference>
<dbReference type="AlphaFoldDB" id="A0A3F2ZWL1"/>
<protein>
    <submittedName>
        <fullName evidence="2">Methyltransferase</fullName>
    </submittedName>
</protein>
<dbReference type="Pfam" id="PF08241">
    <property type="entry name" value="Methyltransf_11"/>
    <property type="match status" value="1"/>
</dbReference>
<dbReference type="GO" id="GO:0032259">
    <property type="term" value="P:methylation"/>
    <property type="evidence" value="ECO:0007669"/>
    <property type="project" value="UniProtKB-KW"/>
</dbReference>
<dbReference type="CDD" id="cd02440">
    <property type="entry name" value="AdoMet_MTases"/>
    <property type="match status" value="1"/>
</dbReference>
<feature type="domain" description="Methyltransferase type 11" evidence="1">
    <location>
        <begin position="62"/>
        <end position="157"/>
    </location>
</feature>
<sequence length="258" mass="29016">MDIISHNSNAWDRKVENGSIWSKAVSTEIIEKAKKGEWEISVTTQKSIPKNWFPTLEGLKILCLASGGGQQGPILAAAGADVTVVDISQKQLEQDIYVAKRDNLKINTLKCSMLDLSMFSDESFDLIIHPVSNLFIENILPVWKETFRILKYGGILISGFCNPVLYLFDDEQENEGVFQIKYSIPYSPLSTLSEEELNKFLEEEQVLGFGHSLEQQIGGQIEAGFMITGFYEDDFGGERLLDKYIKSFIATKAMKIKI</sequence>
<gene>
    <name evidence="2" type="ordered locus">CLJ_B2596</name>
</gene>
<dbReference type="Gene3D" id="3.40.50.150">
    <property type="entry name" value="Vaccinia Virus protein VP39"/>
    <property type="match status" value="1"/>
</dbReference>
<dbReference type="InterPro" id="IPR013216">
    <property type="entry name" value="Methyltransf_11"/>
</dbReference>
<dbReference type="EMBL" id="CP001083">
    <property type="protein sequence ID" value="ACQ53943.1"/>
    <property type="molecule type" value="Genomic_DNA"/>
</dbReference>
<keyword evidence="2" id="KW-0808">Transferase</keyword>
<dbReference type="GO" id="GO:0008757">
    <property type="term" value="F:S-adenosylmethionine-dependent methyltransferase activity"/>
    <property type="evidence" value="ECO:0007669"/>
    <property type="project" value="InterPro"/>
</dbReference>
<dbReference type="RefSeq" id="WP_003362030.1">
    <property type="nucleotide sequence ID" value="NC_012658.1"/>
</dbReference>
<dbReference type="SUPFAM" id="SSF53335">
    <property type="entry name" value="S-adenosyl-L-methionine-dependent methyltransferases"/>
    <property type="match status" value="1"/>
</dbReference>
<accession>A0A3F2ZWL1</accession>
<organism evidence="2 3">
    <name type="scientific">Clostridium botulinum (strain 657 / Type Ba4)</name>
    <dbReference type="NCBI Taxonomy" id="515621"/>
    <lineage>
        <taxon>Bacteria</taxon>
        <taxon>Bacillati</taxon>
        <taxon>Bacillota</taxon>
        <taxon>Clostridia</taxon>
        <taxon>Eubacteriales</taxon>
        <taxon>Clostridiaceae</taxon>
        <taxon>Clostridium</taxon>
    </lineage>
</organism>
<keyword evidence="2" id="KW-0489">Methyltransferase</keyword>
<name>A0A3F2ZWL1_CLOB6</name>
<evidence type="ECO:0000313" key="2">
    <source>
        <dbReference type="EMBL" id="ACQ53943.1"/>
    </source>
</evidence>
<evidence type="ECO:0000313" key="3">
    <source>
        <dbReference type="Proteomes" id="UP000002333"/>
    </source>
</evidence>